<dbReference type="PANTHER" id="PTHR30404">
    <property type="entry name" value="N-ACETYLMURAMOYL-L-ALANINE AMIDASE"/>
    <property type="match status" value="1"/>
</dbReference>
<evidence type="ECO:0000259" key="2">
    <source>
        <dbReference type="SMART" id="SM00646"/>
    </source>
</evidence>
<dbReference type="Pfam" id="PF01520">
    <property type="entry name" value="Amidase_3"/>
    <property type="match status" value="1"/>
</dbReference>
<dbReference type="AlphaFoldDB" id="A0A9Q6AA01"/>
<feature type="domain" description="MurNAc-LAA" evidence="2">
    <location>
        <begin position="63"/>
        <end position="175"/>
    </location>
</feature>
<sequence length="181" mass="20000">MPNIVLDAGHGGNDSGATGNGLIEKNLTLDLVLKVEQHLKTKQSVIVHLTRNTDEFVFLNKRSQIANKLNSNLFVSLHHNAGGGTGFESYIYPGLKNTITGQIQQEMHKDIINFLKLQGMNDRGQREANFAVLRQTKMPAILLENLFLDSKKDASLLKKPTFIEELSQTMANSIASIATNL</sequence>
<keyword evidence="1" id="KW-0378">Hydrolase</keyword>
<dbReference type="SUPFAM" id="SSF53187">
    <property type="entry name" value="Zn-dependent exopeptidases"/>
    <property type="match status" value="1"/>
</dbReference>
<evidence type="ECO:0000313" key="4">
    <source>
        <dbReference type="Proteomes" id="UP000234803"/>
    </source>
</evidence>
<reference evidence="3 4" key="1">
    <citation type="submission" date="2017-12" db="EMBL/GenBank/DDBJ databases">
        <title>Comparative Functional Genomics of Dry Heat Resistant strains isolated from the Viking Spacecraft.</title>
        <authorList>
            <person name="Seuylemezian A."/>
            <person name="Cooper K."/>
            <person name="Vaishampayan P."/>
        </authorList>
    </citation>
    <scope>NUCLEOTIDE SEQUENCE [LARGE SCALE GENOMIC DNA]</scope>
    <source>
        <strain evidence="3 4">V48-19</strain>
    </source>
</reference>
<dbReference type="RefSeq" id="WP_101860320.1">
    <property type="nucleotide sequence ID" value="NZ_PGUV01000006.1"/>
</dbReference>
<proteinExistence type="predicted"/>
<dbReference type="SMART" id="SM00646">
    <property type="entry name" value="Ami_3"/>
    <property type="match status" value="1"/>
</dbReference>
<dbReference type="PANTHER" id="PTHR30404:SF0">
    <property type="entry name" value="N-ACETYLMURAMOYL-L-ALANINE AMIDASE AMIC"/>
    <property type="match status" value="1"/>
</dbReference>
<dbReference type="Gene3D" id="3.40.630.40">
    <property type="entry name" value="Zn-dependent exopeptidases"/>
    <property type="match status" value="1"/>
</dbReference>
<gene>
    <name evidence="3" type="ORF">CUU63_08320</name>
</gene>
<evidence type="ECO:0000313" key="3">
    <source>
        <dbReference type="EMBL" id="PLS07902.1"/>
    </source>
</evidence>
<comment type="caution">
    <text evidence="3">The sequence shown here is derived from an EMBL/GenBank/DDBJ whole genome shotgun (WGS) entry which is preliminary data.</text>
</comment>
<dbReference type="GO" id="GO:0008745">
    <property type="term" value="F:N-acetylmuramoyl-L-alanine amidase activity"/>
    <property type="evidence" value="ECO:0007669"/>
    <property type="project" value="InterPro"/>
</dbReference>
<protein>
    <submittedName>
        <fullName evidence="3">N-acetylmuramoyl-L-alanine amidase</fullName>
    </submittedName>
</protein>
<dbReference type="Proteomes" id="UP000234803">
    <property type="component" value="Unassembled WGS sequence"/>
</dbReference>
<evidence type="ECO:0000256" key="1">
    <source>
        <dbReference type="ARBA" id="ARBA00022801"/>
    </source>
</evidence>
<dbReference type="GO" id="GO:0030288">
    <property type="term" value="C:outer membrane-bounded periplasmic space"/>
    <property type="evidence" value="ECO:0007669"/>
    <property type="project" value="TreeGrafter"/>
</dbReference>
<dbReference type="EMBL" id="PGUV01000006">
    <property type="protein sequence ID" value="PLS07902.1"/>
    <property type="molecule type" value="Genomic_DNA"/>
</dbReference>
<dbReference type="GO" id="GO:0009253">
    <property type="term" value="P:peptidoglycan catabolic process"/>
    <property type="evidence" value="ECO:0007669"/>
    <property type="project" value="InterPro"/>
</dbReference>
<organism evidence="3 4">
    <name type="scientific">Bacillus halotolerans</name>
    <dbReference type="NCBI Taxonomy" id="260554"/>
    <lineage>
        <taxon>Bacteria</taxon>
        <taxon>Bacillati</taxon>
        <taxon>Bacillota</taxon>
        <taxon>Bacilli</taxon>
        <taxon>Bacillales</taxon>
        <taxon>Bacillaceae</taxon>
        <taxon>Bacillus</taxon>
    </lineage>
</organism>
<dbReference type="InterPro" id="IPR050695">
    <property type="entry name" value="N-acetylmuramoyl_amidase_3"/>
</dbReference>
<dbReference type="InterPro" id="IPR002508">
    <property type="entry name" value="MurNAc-LAA_cat"/>
</dbReference>
<dbReference type="CDD" id="cd02696">
    <property type="entry name" value="MurNAc-LAA"/>
    <property type="match status" value="1"/>
</dbReference>
<accession>A0A9Q6AA01</accession>
<name>A0A9Q6AA01_9BACI</name>